<dbReference type="InterPro" id="IPR003672">
    <property type="entry name" value="CobN/Mg_chltase"/>
</dbReference>
<sequence length="1411" mass="158937">MGSQLIKNKKKAIYFGLAIVLLFAGWFIWKSTASATRIALVNFQPYQASNIALSNQDKMIKFKEVSLDNIDKLKNYDFVLGFGMGLKIDDKQRAKLTEISKEVPMHFTSVTNPENNINSLDSLQLKKVSSYLESGNKENYQNLVRYIRKDIDGKKLFVTNPKDAIASKENVYFHIDEKVAFNDIKSYEDYLKKNNFYKEGAPKVALISGIHDPFSGNKQYLDSIIVSFQKSGLNVYPVASFTDRIRFLSEINPNAVVYFPHGRLTMGNPDEAVNWLKQRNIPFFTPLSILQLEEKWLEDPMGMVGGFMGQCIVMPELDGAIYPYVLIAQEKTKDGMFLFKTIPDRLAKFTQIVNNFIDLKNIKNQDKKVAVYYFKGEGKNTLNAQGMEGTESLYNVLKRFKAEGYNLNGLPETEKEFENIIQKQGSIFSPKAKGHFEEFVKNGKPTLIESSKYDSWLKSSLSKKSYDDVIKKYGSAPGDFMNVNQNEKSYLAISAVRFGNIALLPQPSAAIGDDEFKITHGVKEPPTHAYLGAYLWAQKEFKADAMLHFGTHGSLEFTPDKQVALSGNDWGDILVGTIPHFYYYTIGNIGESMMAKRRTYATTISYLTPAFVESDMRNYFRSLQDKIRFYHKTDAKNKPEISIEVKKMAVKMGLERSLRLDSILTKPYSEMEIEKLDNFAEEVSTEKINGEFYVAGQAYKSEKINSTVLAMSADPIAYSLASLDKMNGKVTDIQLKNKAFFNQKYLNPAKVLVNQILNGKQVSPEFVSSVAGVKMDELEKSKLLLNPPKMRPAFLDKKSGKGKPNLSKMKGQKPDFAKSGNQKYSGKPNAEKPSGKPSFADSKKPEIPKAMKDKARAILEIDRTLTNVLRYKENLLKSPEFELQTLLSALSGGYIAPSSGGDAVANPNAVPTGHNLYSVNAESTPSEIAWDRGVTLAQKTLDEYKKKHKEFPKKICYTFWSSEFVETEGVSIAQVLYMLGTEPVRDTYGRVSDVRLIPSKQLGRPRIDVIIQTSGQFRDLAASRLFLISKAIELAANAKDEGFENQVNKGTLDIEKQLVANGVPPKDAREMSKQRIFGGLQGRYDTGIKELITAGDKWTSQKEIADQYIYNMGATYGQEKDWGKYSEGMLRAALKNTDVIIQPRQNNTWGAISLDHVYEFMGGMNTAIKEVTGKDPDAYLADYRNRNNMRMQELKEAIGVEARATIFNPTYINEVMKGKASSASQITEIVTNTYGWNATRPEVIDNEMWNEIYDTYMNDVHNLGVKEFFTKENPATLQEMTAVMLETSRKGMWKANAEQLKGLASLHTKLVKEFGAEPGGFAGDNTKLQDYISKNSSPEDAKIYKEQIREMKEGVNDGKISKDGKVLKKEERQTADQQEKTELNGVFIGAVVVILFGILIFVLRKRRKNEQ</sequence>
<evidence type="ECO:0000259" key="3">
    <source>
        <dbReference type="Pfam" id="PF02514"/>
    </source>
</evidence>
<dbReference type="PANTHER" id="PTHR44119:SF1">
    <property type="entry name" value="MAGNESIUM-CHELATASE SUBUNIT CHLH, CHLOROPLASTIC"/>
    <property type="match status" value="1"/>
</dbReference>
<keyword evidence="5" id="KW-1185">Reference proteome</keyword>
<keyword evidence="2" id="KW-0472">Membrane</keyword>
<dbReference type="Pfam" id="PF02514">
    <property type="entry name" value="CobN-Mg_chel"/>
    <property type="match status" value="1"/>
</dbReference>
<name>A0A1K2ILR7_9FLAO</name>
<evidence type="ECO:0000313" key="4">
    <source>
        <dbReference type="EMBL" id="SFZ93202.1"/>
    </source>
</evidence>
<feature type="region of interest" description="Disordered" evidence="1">
    <location>
        <begin position="789"/>
        <end position="847"/>
    </location>
</feature>
<gene>
    <name evidence="4" type="ORF">SAMN05216324_104228</name>
</gene>
<evidence type="ECO:0000313" key="5">
    <source>
        <dbReference type="Proteomes" id="UP000182034"/>
    </source>
</evidence>
<feature type="transmembrane region" description="Helical" evidence="2">
    <location>
        <begin position="12"/>
        <end position="29"/>
    </location>
</feature>
<keyword evidence="2" id="KW-1133">Transmembrane helix</keyword>
<feature type="transmembrane region" description="Helical" evidence="2">
    <location>
        <begin position="1383"/>
        <end position="1403"/>
    </location>
</feature>
<evidence type="ECO:0000256" key="1">
    <source>
        <dbReference type="SAM" id="MobiDB-lite"/>
    </source>
</evidence>
<dbReference type="EMBL" id="FPKW01000004">
    <property type="protein sequence ID" value="SFZ93202.1"/>
    <property type="molecule type" value="Genomic_DNA"/>
</dbReference>
<dbReference type="Proteomes" id="UP000182034">
    <property type="component" value="Unassembled WGS sequence"/>
</dbReference>
<feature type="domain" description="CobN/magnesium chelatase" evidence="3">
    <location>
        <begin position="130"/>
        <end position="1300"/>
    </location>
</feature>
<protein>
    <submittedName>
        <fullName evidence="4">Cobaltochelatase CobN subunit</fullName>
    </submittedName>
</protein>
<evidence type="ECO:0000256" key="2">
    <source>
        <dbReference type="SAM" id="Phobius"/>
    </source>
</evidence>
<keyword evidence="2" id="KW-0812">Transmembrane</keyword>
<dbReference type="PANTHER" id="PTHR44119">
    <property type="entry name" value="MAGNESIUM-CHELATASE SUBUNIT CHLH, CHLOROPLASTIC"/>
    <property type="match status" value="1"/>
</dbReference>
<proteinExistence type="predicted"/>
<accession>A0A1K2ILR7</accession>
<dbReference type="STRING" id="1612149.SAMN05216324_104228"/>
<dbReference type="OrthoDB" id="9757976at2"/>
<dbReference type="RefSeq" id="WP_072408832.1">
    <property type="nucleotide sequence ID" value="NZ_FPKW01000004.1"/>
</dbReference>
<dbReference type="CDD" id="cd10150">
    <property type="entry name" value="CobN_like"/>
    <property type="match status" value="1"/>
</dbReference>
<organism evidence="4 5">
    <name type="scientific">Chryseobacterium limigenitum</name>
    <dbReference type="NCBI Taxonomy" id="1612149"/>
    <lineage>
        <taxon>Bacteria</taxon>
        <taxon>Pseudomonadati</taxon>
        <taxon>Bacteroidota</taxon>
        <taxon>Flavobacteriia</taxon>
        <taxon>Flavobacteriales</taxon>
        <taxon>Weeksellaceae</taxon>
        <taxon>Chryseobacterium group</taxon>
        <taxon>Chryseobacterium</taxon>
    </lineage>
</organism>
<reference evidence="5" key="1">
    <citation type="submission" date="2016-10" db="EMBL/GenBank/DDBJ databases">
        <authorList>
            <person name="Varghese N."/>
            <person name="Submissions S."/>
        </authorList>
    </citation>
    <scope>NUCLEOTIDE SEQUENCE [LARGE SCALE GENOMIC DNA]</scope>
    <source>
        <strain evidence="5">SUR2</strain>
    </source>
</reference>